<gene>
    <name evidence="2" type="ORF">EXY26_09835</name>
</gene>
<keyword evidence="1" id="KW-1133">Transmembrane helix</keyword>
<accession>A0A4Y8U0C3</accession>
<keyword evidence="1" id="KW-0812">Transmembrane</keyword>
<reference evidence="2 3" key="1">
    <citation type="submission" date="2019-03" db="EMBL/GenBank/DDBJ databases">
        <title>Glutamicibacter sp. LJH19 genome.</title>
        <authorList>
            <person name="Sinai Borker S."/>
            <person name="Kumar R."/>
        </authorList>
    </citation>
    <scope>NUCLEOTIDE SEQUENCE [LARGE SCALE GENOMIC DNA]</scope>
    <source>
        <strain evidence="2 3">LJH19</strain>
    </source>
</reference>
<protein>
    <recommendedName>
        <fullName evidence="4">DUF2746 domain-containing protein</fullName>
    </recommendedName>
</protein>
<feature type="transmembrane region" description="Helical" evidence="1">
    <location>
        <begin position="22"/>
        <end position="42"/>
    </location>
</feature>
<evidence type="ECO:0008006" key="4">
    <source>
        <dbReference type="Google" id="ProtNLM"/>
    </source>
</evidence>
<evidence type="ECO:0000313" key="2">
    <source>
        <dbReference type="EMBL" id="TFH57271.1"/>
    </source>
</evidence>
<dbReference type="EMBL" id="SPDS01000001">
    <property type="protein sequence ID" value="TFH57271.1"/>
    <property type="molecule type" value="Genomic_DNA"/>
</dbReference>
<evidence type="ECO:0000256" key="1">
    <source>
        <dbReference type="SAM" id="Phobius"/>
    </source>
</evidence>
<sequence length="157" mass="17516">MFFSRPATRLGGLHMPSWIDDLLQPGVLIPCAVILFILSLIVRSAFKAFPFVAKFVALVNTLVGTEDKPGIGVRMDVMTKELKGNTAKIDAMETQMDTVHHELTTNHGSSVKDATKRLEEQGAKTEKLLADHITETAHWTPMLSDLHQTWSIKHRNN</sequence>
<name>A0A4Y8U0C3_9MICC</name>
<organism evidence="2 3">
    <name type="scientific">Glutamicibacter arilaitensis</name>
    <dbReference type="NCBI Taxonomy" id="256701"/>
    <lineage>
        <taxon>Bacteria</taxon>
        <taxon>Bacillati</taxon>
        <taxon>Actinomycetota</taxon>
        <taxon>Actinomycetes</taxon>
        <taxon>Micrococcales</taxon>
        <taxon>Micrococcaceae</taxon>
        <taxon>Glutamicibacter</taxon>
    </lineage>
</organism>
<proteinExistence type="predicted"/>
<keyword evidence="1" id="KW-0472">Membrane</keyword>
<evidence type="ECO:0000313" key="3">
    <source>
        <dbReference type="Proteomes" id="UP000297638"/>
    </source>
</evidence>
<dbReference type="Proteomes" id="UP000297638">
    <property type="component" value="Unassembled WGS sequence"/>
</dbReference>
<dbReference type="AlphaFoldDB" id="A0A4Y8U0C3"/>
<comment type="caution">
    <text evidence="2">The sequence shown here is derived from an EMBL/GenBank/DDBJ whole genome shotgun (WGS) entry which is preliminary data.</text>
</comment>